<evidence type="ECO:0000313" key="1">
    <source>
        <dbReference type="EMBL" id="GMF12577.1"/>
    </source>
</evidence>
<gene>
    <name evidence="1" type="ORF">Plil01_000316800</name>
</gene>
<dbReference type="AlphaFoldDB" id="A0A9W6WH32"/>
<name>A0A9W6WH32_9STRA</name>
<dbReference type="EMBL" id="BSXW01000126">
    <property type="protein sequence ID" value="GMF12577.1"/>
    <property type="molecule type" value="Genomic_DNA"/>
</dbReference>
<dbReference type="Proteomes" id="UP001165083">
    <property type="component" value="Unassembled WGS sequence"/>
</dbReference>
<sequence>MQNEGIDDLRQVIRCALKIKKRGPFTRCRDKGRLCHIDFQGSDGYGVLHAKVGTEFEAKLGKPLDSVTELYVKPTNHASQSLYQTVAKSQRYYFNNKVLKPPT</sequence>
<reference evidence="1" key="1">
    <citation type="submission" date="2023-04" db="EMBL/GenBank/DDBJ databases">
        <title>Phytophthora lilii NBRC 32176.</title>
        <authorList>
            <person name="Ichikawa N."/>
            <person name="Sato H."/>
            <person name="Tonouchi N."/>
        </authorList>
    </citation>
    <scope>NUCLEOTIDE SEQUENCE</scope>
    <source>
        <strain evidence="1">NBRC 32176</strain>
    </source>
</reference>
<protein>
    <submittedName>
        <fullName evidence="1">Unnamed protein product</fullName>
    </submittedName>
</protein>
<proteinExistence type="predicted"/>
<organism evidence="1 2">
    <name type="scientific">Phytophthora lilii</name>
    <dbReference type="NCBI Taxonomy" id="2077276"/>
    <lineage>
        <taxon>Eukaryota</taxon>
        <taxon>Sar</taxon>
        <taxon>Stramenopiles</taxon>
        <taxon>Oomycota</taxon>
        <taxon>Peronosporomycetes</taxon>
        <taxon>Peronosporales</taxon>
        <taxon>Peronosporaceae</taxon>
        <taxon>Phytophthora</taxon>
    </lineage>
</organism>
<evidence type="ECO:0000313" key="2">
    <source>
        <dbReference type="Proteomes" id="UP001165083"/>
    </source>
</evidence>
<accession>A0A9W6WH32</accession>
<comment type="caution">
    <text evidence="1">The sequence shown here is derived from an EMBL/GenBank/DDBJ whole genome shotgun (WGS) entry which is preliminary data.</text>
</comment>
<keyword evidence="2" id="KW-1185">Reference proteome</keyword>